<comment type="caution">
    <text evidence="2">The sequence shown here is derived from an EMBL/GenBank/DDBJ whole genome shotgun (WGS) entry which is preliminary data.</text>
</comment>
<sequence>MKRLINTTKYIAVSLALLSATGCTKDFIADNNDVNAITSISSAEYPYLFNKALSSAFVNGSYYETTQNYFADIYAQYYAKSVSTERYTLNSEYARRMYLVAYVHVGAQLKTILDGADPASGEHALANIMWVYSFGRLTDVMGPIPYAEALMVDGSQGVKYSDMPEIYADFFARITKSVETLKKLNASTSLFAGQENLYSGNVGKWIKFANTLKLRLAMRISKKDATTAKKMAEEAYAAGLLEANADNASVLRSLVGNDFNGLANIAGWYAGSMSATMKSYLSGYQDPRLAIFFQKNVTTKEFSSRRNGMPATDINVMVNNVSVNSNALQSNVGPYWINYNANGTYTQNLTNRQHVLCAAEAYFLRAEAALNGWNVGGTAKALYEEGIKQSLSQWGVTDAAAIQAYVNSANLPAAPADYYKSPAVSNTPIQWAGAEAMQRKQIGTQKWLAIFPDGWEAWAEFRRTGYPDMYNLITSENADLPVGTFIKRLTYPEAEYNSNAEGVKTGVALLGGQDKASVRLWWDVD</sequence>
<dbReference type="RefSeq" id="WP_160370603.1">
    <property type="nucleotide sequence ID" value="NZ_WSQA01000017.1"/>
</dbReference>
<dbReference type="Gene3D" id="1.25.40.390">
    <property type="match status" value="1"/>
</dbReference>
<keyword evidence="1" id="KW-0732">Signal</keyword>
<dbReference type="Pfam" id="PF12741">
    <property type="entry name" value="SusD-like"/>
    <property type="match status" value="1"/>
</dbReference>
<dbReference type="OrthoDB" id="9766256at2"/>
<dbReference type="Proteomes" id="UP000435036">
    <property type="component" value="Unassembled WGS sequence"/>
</dbReference>
<evidence type="ECO:0000313" key="2">
    <source>
        <dbReference type="EMBL" id="MVZ63884.1"/>
    </source>
</evidence>
<dbReference type="SUPFAM" id="SSF48452">
    <property type="entry name" value="TPR-like"/>
    <property type="match status" value="1"/>
</dbReference>
<evidence type="ECO:0000313" key="3">
    <source>
        <dbReference type="Proteomes" id="UP000435036"/>
    </source>
</evidence>
<evidence type="ECO:0000256" key="1">
    <source>
        <dbReference type="SAM" id="SignalP"/>
    </source>
</evidence>
<dbReference type="InterPro" id="IPR011990">
    <property type="entry name" value="TPR-like_helical_dom_sf"/>
</dbReference>
<keyword evidence="2" id="KW-0449">Lipoprotein</keyword>
<feature type="signal peptide" evidence="1">
    <location>
        <begin position="1"/>
        <end position="25"/>
    </location>
</feature>
<keyword evidence="3" id="KW-1185">Reference proteome</keyword>
<dbReference type="AlphaFoldDB" id="A0A6N8L469"/>
<gene>
    <name evidence="2" type="ORF">GQF63_17825</name>
</gene>
<name>A0A6N8L469_9SPHI</name>
<protein>
    <submittedName>
        <fullName evidence="2">SusD/RagB family nutrient-binding outer membrane lipoprotein</fullName>
    </submittedName>
</protein>
<dbReference type="EMBL" id="WSQA01000017">
    <property type="protein sequence ID" value="MVZ63884.1"/>
    <property type="molecule type" value="Genomic_DNA"/>
</dbReference>
<accession>A0A6N8L469</accession>
<dbReference type="PROSITE" id="PS51257">
    <property type="entry name" value="PROKAR_LIPOPROTEIN"/>
    <property type="match status" value="1"/>
</dbReference>
<organism evidence="2 3">
    <name type="scientific">Sphingobacterium humi</name>
    <dbReference type="NCBI Taxonomy" id="1796905"/>
    <lineage>
        <taxon>Bacteria</taxon>
        <taxon>Pseudomonadati</taxon>
        <taxon>Bacteroidota</taxon>
        <taxon>Sphingobacteriia</taxon>
        <taxon>Sphingobacteriales</taxon>
        <taxon>Sphingobacteriaceae</taxon>
        <taxon>Sphingobacterium</taxon>
    </lineage>
</organism>
<reference evidence="2 3" key="1">
    <citation type="submission" date="2019-12" db="EMBL/GenBank/DDBJ databases">
        <authorList>
            <person name="Dong K."/>
        </authorList>
    </citation>
    <scope>NUCLEOTIDE SEQUENCE [LARGE SCALE GENOMIC DNA]</scope>
    <source>
        <strain evidence="2 3">JCM 31225</strain>
    </source>
</reference>
<dbReference type="InterPro" id="IPR024302">
    <property type="entry name" value="SusD-like"/>
</dbReference>
<feature type="chain" id="PRO_5026783939" evidence="1">
    <location>
        <begin position="26"/>
        <end position="525"/>
    </location>
</feature>
<proteinExistence type="predicted"/>